<keyword evidence="1" id="KW-0677">Repeat</keyword>
<keyword evidence="4" id="KW-0175">Coiled coil</keyword>
<feature type="repeat" description="TPR" evidence="3">
    <location>
        <begin position="834"/>
        <end position="867"/>
    </location>
</feature>
<dbReference type="InterPro" id="IPR011990">
    <property type="entry name" value="TPR-like_helical_dom_sf"/>
</dbReference>
<keyword evidence="2 3" id="KW-0802">TPR repeat</keyword>
<dbReference type="Gene3D" id="3.40.1700.10">
    <property type="entry name" value="DNA integrity scanning protein, DisA, N-terminal domain"/>
    <property type="match status" value="1"/>
</dbReference>
<feature type="repeat" description="TPR" evidence="3">
    <location>
        <begin position="869"/>
        <end position="902"/>
    </location>
</feature>
<evidence type="ECO:0000313" key="7">
    <source>
        <dbReference type="Proteomes" id="UP000006600"/>
    </source>
</evidence>
<sequence length="918" mass="106114">MAGLANDVVGLKKQLESLISEYIKELNLTVSTDVEIYDKSIGGGHGLDPRVLELVKNHPTSFDFSGDEKEIEKNIDAINRMLNEEFIDEKQDDEKQDNESVDEESLLNYFNFLSEGKYLCFIRFSGFEKSVVSLFKENTHPFIKETLEYSFVRFIMHEIFEALRSEQYTQLKENNRGDYISSKGREYMRGLLNKISTVPTASKGVYRNDLFDEFNYISTLNYEGGTVSAKLLMISKTEIDKHINFYIRLEEPISFNQHRRIRKLLETSDKRTFLIGDHEKIYGLGTLRDYEFLKDKIIFVVDFMGKFEYKISIISMSRNVITNVENGNVENVKWFLDEHPTLFIRYGTPNLKENEFSDVKLKNKLKRVFGNELEEKNKDKLVDIVKYAVKQKSGTTVVLTTSEVAEKEIDKLEREAIRINKTNLLNKSESELRNIIERITCIDGAVYFDIEGNCYAIGVILDGITKKNQGDSSRGARYNSAVRYANKEGVQDSCVIIVISEDGMVDIIPDFEGMEEKINSLINQLMGLINKKQFEQALELIQQIQTANKTAKIYFFEGFIYDKMDNNNSKKAIEMYNKAIELDGNYLSAYINRGHINRRQGEYEDAILDYTKVIELDGNKATFYDHRAYAYIQLEKYEEAIEDCNKAIELDGNKAMFYNRRGNIYSQLGKYGKAIGECNKAIELDGNRAVFYCNRAFVYSQLGKYEEAIEECKKAIGLDGNNAAAYSCRAYVYNQSGKYEKAIEDCKKVIELDENNASAYSNRSYAYNQLEKYEEAIEDCNKAIKLDGSRAVFYNNRGYAYNQLEKYKEAIEDCKKAIELIENKVDVHSKRIKGNAYSNRSHAYNQLEKYKEAIEDCKKAIELGTDKTEVLYYNRGYAYEKLKDYQKAEKDYIKAIEVNPDYEEAIKARDNLLLIINQ</sequence>
<dbReference type="InterPro" id="IPR048555">
    <property type="entry name" value="DACNH"/>
</dbReference>
<dbReference type="Pfam" id="PF21750">
    <property type="entry name" value="DACNH"/>
    <property type="match status" value="1"/>
</dbReference>
<dbReference type="InterPro" id="IPR003390">
    <property type="entry name" value="DNA_integrity_scan_DisA_N"/>
</dbReference>
<dbReference type="PROSITE" id="PS50293">
    <property type="entry name" value="TPR_REGION"/>
    <property type="match status" value="1"/>
</dbReference>
<dbReference type="Gene3D" id="1.25.40.10">
    <property type="entry name" value="Tetratricopeptide repeat domain"/>
    <property type="match status" value="6"/>
</dbReference>
<dbReference type="Pfam" id="PF02457">
    <property type="entry name" value="DAC"/>
    <property type="match status" value="1"/>
</dbReference>
<dbReference type="SMART" id="SM00028">
    <property type="entry name" value="TPR"/>
    <property type="match status" value="10"/>
</dbReference>
<dbReference type="SUPFAM" id="SSF48452">
    <property type="entry name" value="TPR-like"/>
    <property type="match status" value="1"/>
</dbReference>
<protein>
    <recommendedName>
        <fullName evidence="5">DAC domain-containing protein</fullName>
    </recommendedName>
</protein>
<dbReference type="PROSITE" id="PS51794">
    <property type="entry name" value="DAC"/>
    <property type="match status" value="1"/>
</dbReference>
<dbReference type="PANTHER" id="PTHR44858">
    <property type="entry name" value="TETRATRICOPEPTIDE REPEAT PROTEIN 6"/>
    <property type="match status" value="1"/>
</dbReference>
<evidence type="ECO:0000259" key="5">
    <source>
        <dbReference type="PROSITE" id="PS51794"/>
    </source>
</evidence>
<dbReference type="EMBL" id="AHDJ01000015">
    <property type="protein sequence ID" value="EJQ49789.1"/>
    <property type="molecule type" value="Genomic_DNA"/>
</dbReference>
<reference evidence="6 7" key="1">
    <citation type="submission" date="2012-04" db="EMBL/GenBank/DDBJ databases">
        <title>The Genome Sequence of Bacillus cereus BAG5X1-1.</title>
        <authorList>
            <consortium name="The Broad Institute Genome Sequencing Platform"/>
            <consortium name="The Broad Institute Genome Sequencing Center for Infectious Disease"/>
            <person name="Feldgarden M."/>
            <person name="Van der Auwera G.A."/>
            <person name="Mahillon J."/>
            <person name="Duprez V."/>
            <person name="Timmery S."/>
            <person name="Mattelet C."/>
            <person name="Dierick K."/>
            <person name="Sun M."/>
            <person name="Yu Z."/>
            <person name="Zhu L."/>
            <person name="Hu X."/>
            <person name="Shank E.B."/>
            <person name="Swiecicka I."/>
            <person name="Hansen B.M."/>
            <person name="Andrup L."/>
            <person name="Young S.K."/>
            <person name="Zeng Q."/>
            <person name="Gargeya S."/>
            <person name="Fitzgerald M."/>
            <person name="Haas B."/>
            <person name="Abouelleil A."/>
            <person name="Alvarado L."/>
            <person name="Arachchi H.M."/>
            <person name="Berlin A."/>
            <person name="Chapman S.B."/>
            <person name="Goldberg J."/>
            <person name="Griggs A."/>
            <person name="Gujja S."/>
            <person name="Hansen M."/>
            <person name="Howarth C."/>
            <person name="Imamovic A."/>
            <person name="Larimer J."/>
            <person name="McCowen C."/>
            <person name="Montmayeur A."/>
            <person name="Murphy C."/>
            <person name="Neiman D."/>
            <person name="Pearson M."/>
            <person name="Priest M."/>
            <person name="Roberts A."/>
            <person name="Saif S."/>
            <person name="Shea T."/>
            <person name="Sisk P."/>
            <person name="Sykes S."/>
            <person name="Wortman J."/>
            <person name="Nusbaum C."/>
            <person name="Birren B."/>
        </authorList>
    </citation>
    <scope>NUCLEOTIDE SEQUENCE [LARGE SCALE GENOMIC DNA]</scope>
    <source>
        <strain evidence="6 7">BAG5X1-1</strain>
    </source>
</reference>
<dbReference type="Proteomes" id="UP000006600">
    <property type="component" value="Unassembled WGS sequence"/>
</dbReference>
<accession>J8BF67</accession>
<dbReference type="Pfam" id="PF13414">
    <property type="entry name" value="TPR_11"/>
    <property type="match status" value="1"/>
</dbReference>
<dbReference type="Pfam" id="PF13181">
    <property type="entry name" value="TPR_8"/>
    <property type="match status" value="2"/>
</dbReference>
<dbReference type="InterPro" id="IPR019734">
    <property type="entry name" value="TPR_rpt"/>
</dbReference>
<feature type="repeat" description="TPR" evidence="3">
    <location>
        <begin position="587"/>
        <end position="620"/>
    </location>
</feature>
<dbReference type="Pfam" id="PF00515">
    <property type="entry name" value="TPR_1"/>
    <property type="match status" value="6"/>
</dbReference>
<feature type="repeat" description="TPR" evidence="3">
    <location>
        <begin position="655"/>
        <end position="688"/>
    </location>
</feature>
<dbReference type="SUPFAM" id="SSF143597">
    <property type="entry name" value="YojJ-like"/>
    <property type="match status" value="1"/>
</dbReference>
<gene>
    <name evidence="6" type="ORF">IEE_00913</name>
</gene>
<dbReference type="InterPro" id="IPR036888">
    <property type="entry name" value="DNA_integrity_DisA_N_sf"/>
</dbReference>
<name>J8BF67_BACCE</name>
<dbReference type="PANTHER" id="PTHR44858:SF1">
    <property type="entry name" value="UDP-N-ACETYLGLUCOSAMINE--PEPTIDE N-ACETYLGLUCOSAMINYLTRANSFERASE SPINDLY-RELATED"/>
    <property type="match status" value="1"/>
</dbReference>
<evidence type="ECO:0000256" key="2">
    <source>
        <dbReference type="ARBA" id="ARBA00022803"/>
    </source>
</evidence>
<dbReference type="HOGENOM" id="CLU_367128_0_0_9"/>
<dbReference type="PATRIC" id="fig|1053189.3.peg.927"/>
<dbReference type="InterPro" id="IPR050498">
    <property type="entry name" value="Ycf3"/>
</dbReference>
<evidence type="ECO:0000256" key="1">
    <source>
        <dbReference type="ARBA" id="ARBA00022737"/>
    </source>
</evidence>
<feature type="repeat" description="TPR" evidence="3">
    <location>
        <begin position="621"/>
        <end position="654"/>
    </location>
</feature>
<feature type="repeat" description="TPR" evidence="3">
    <location>
        <begin position="723"/>
        <end position="756"/>
    </location>
</feature>
<feature type="repeat" description="TPR" evidence="3">
    <location>
        <begin position="757"/>
        <end position="790"/>
    </location>
</feature>
<evidence type="ECO:0000256" key="4">
    <source>
        <dbReference type="SAM" id="Coils"/>
    </source>
</evidence>
<feature type="domain" description="DAC" evidence="5">
    <location>
        <begin position="358"/>
        <end position="520"/>
    </location>
</feature>
<dbReference type="AlphaFoldDB" id="J8BF67"/>
<evidence type="ECO:0000256" key="3">
    <source>
        <dbReference type="PROSITE-ProRule" id="PRU00339"/>
    </source>
</evidence>
<dbReference type="RefSeq" id="WP_002199214.1">
    <property type="nucleotide sequence ID" value="NZ_JH791996.1"/>
</dbReference>
<feature type="repeat" description="TPR" evidence="3">
    <location>
        <begin position="689"/>
        <end position="722"/>
    </location>
</feature>
<organism evidence="6 7">
    <name type="scientific">Bacillus cereus BAG5X1-1</name>
    <dbReference type="NCBI Taxonomy" id="1053189"/>
    <lineage>
        <taxon>Bacteria</taxon>
        <taxon>Bacillati</taxon>
        <taxon>Bacillota</taxon>
        <taxon>Bacilli</taxon>
        <taxon>Bacillales</taxon>
        <taxon>Bacillaceae</taxon>
        <taxon>Bacillus</taxon>
        <taxon>Bacillus cereus group</taxon>
    </lineage>
</organism>
<feature type="coiled-coil region" evidence="4">
    <location>
        <begin position="804"/>
        <end position="860"/>
    </location>
</feature>
<proteinExistence type="predicted"/>
<feature type="repeat" description="TPR" evidence="3">
    <location>
        <begin position="791"/>
        <end position="824"/>
    </location>
</feature>
<evidence type="ECO:0000313" key="6">
    <source>
        <dbReference type="EMBL" id="EJQ49789.1"/>
    </source>
</evidence>
<dbReference type="PROSITE" id="PS50005">
    <property type="entry name" value="TPR"/>
    <property type="match status" value="9"/>
</dbReference>
<comment type="caution">
    <text evidence="6">The sequence shown here is derived from an EMBL/GenBank/DDBJ whole genome shotgun (WGS) entry which is preliminary data.</text>
</comment>